<dbReference type="Pfam" id="PF00004">
    <property type="entry name" value="AAA"/>
    <property type="match status" value="1"/>
</dbReference>
<dbReference type="Proteomes" id="UP000237819">
    <property type="component" value="Unassembled WGS sequence"/>
</dbReference>
<dbReference type="SUPFAM" id="SSF52540">
    <property type="entry name" value="P-loop containing nucleoside triphosphate hydrolases"/>
    <property type="match status" value="2"/>
</dbReference>
<sequence length="492" mass="53454">MNLAERLSEYVRACFTGIWIESHEHQDALAEIAQLCRQEDWRLASWNIAAGLRISDEPAAAGSDPLSAIAALDTMAVADGAAILVLENFHRFLQSAEVIQALARQIIAGKQNRTFVVILSPLAKIPAELEKLLVVLEHELPGRDQLLEIATGVATEEGELPSSDELERTLDAATGLTRYEAEGAFSLSLIREGRVTADAIWELKTQALKKSGLIELHRGAERFDQLGGLAAIKDFCRRSLAAPDRSNVRNRPRGVLLLSPPGCGKSQFAKALGNEVGRPTLVLDVGSLMGSLVGETERNVREALRIVDAMAPCVLFVDELEKGLGNASNGSGDSGVSVRMLGRLLSWMNDHSSDVYVIATCNEIAKLPPELTRAERFDGVFFLDLPERAEKDAIWRMYLDAYGLDFNQSLPPDDQFTGAEIKSCCRLAALLDLSVCDAARNVVPVAVTAAESVTRLRNWASGRCLDAANGGVYRAASPKSARRRIPRDASKN</sequence>
<reference evidence="6 7" key="1">
    <citation type="submission" date="2018-02" db="EMBL/GenBank/DDBJ databases">
        <title>Comparative genomes isolates from brazilian mangrove.</title>
        <authorList>
            <person name="Araujo J.E."/>
            <person name="Taketani R.G."/>
            <person name="Silva M.C.P."/>
            <person name="Loureco M.V."/>
            <person name="Andreote F.D."/>
        </authorList>
    </citation>
    <scope>NUCLEOTIDE SEQUENCE [LARGE SCALE GENOMIC DNA]</scope>
    <source>
        <strain evidence="6 7">Nap-Phe MGV</strain>
    </source>
</reference>
<evidence type="ECO:0000313" key="6">
    <source>
        <dbReference type="EMBL" id="PQO43833.1"/>
    </source>
</evidence>
<dbReference type="GO" id="GO:0005524">
    <property type="term" value="F:ATP binding"/>
    <property type="evidence" value="ECO:0007669"/>
    <property type="project" value="UniProtKB-KW"/>
</dbReference>
<dbReference type="PANTHER" id="PTHR42960">
    <property type="entry name" value="YCF46 PROTEIN"/>
    <property type="match status" value="1"/>
</dbReference>
<dbReference type="EMBL" id="PUHZ01000022">
    <property type="protein sequence ID" value="PQO43833.1"/>
    <property type="molecule type" value="Genomic_DNA"/>
</dbReference>
<evidence type="ECO:0000256" key="3">
    <source>
        <dbReference type="ARBA" id="ARBA00038088"/>
    </source>
</evidence>
<comment type="similarity">
    <text evidence="3">Belongs to the AAA ATPase family. Highly divergent.</text>
</comment>
<dbReference type="InterPro" id="IPR003593">
    <property type="entry name" value="AAA+_ATPase"/>
</dbReference>
<accession>A0A2S8GHB5</accession>
<organism evidence="6 7">
    <name type="scientific">Blastopirellula marina</name>
    <dbReference type="NCBI Taxonomy" id="124"/>
    <lineage>
        <taxon>Bacteria</taxon>
        <taxon>Pseudomonadati</taxon>
        <taxon>Planctomycetota</taxon>
        <taxon>Planctomycetia</taxon>
        <taxon>Pirellulales</taxon>
        <taxon>Pirellulaceae</taxon>
        <taxon>Blastopirellula</taxon>
    </lineage>
</organism>
<feature type="domain" description="AAA+ ATPase" evidence="5">
    <location>
        <begin position="251"/>
        <end position="387"/>
    </location>
</feature>
<dbReference type="SMART" id="SM00382">
    <property type="entry name" value="AAA"/>
    <property type="match status" value="1"/>
</dbReference>
<keyword evidence="1" id="KW-0547">Nucleotide-binding</keyword>
<dbReference type="InterPro" id="IPR027417">
    <property type="entry name" value="P-loop_NTPase"/>
</dbReference>
<evidence type="ECO:0000256" key="2">
    <source>
        <dbReference type="ARBA" id="ARBA00022840"/>
    </source>
</evidence>
<gene>
    <name evidence="6" type="ORF">C5Y93_21850</name>
</gene>
<dbReference type="Gene3D" id="3.40.50.300">
    <property type="entry name" value="P-loop containing nucleotide triphosphate hydrolases"/>
    <property type="match status" value="1"/>
</dbReference>
<evidence type="ECO:0000259" key="5">
    <source>
        <dbReference type="SMART" id="SM00382"/>
    </source>
</evidence>
<evidence type="ECO:0000313" key="7">
    <source>
        <dbReference type="Proteomes" id="UP000237819"/>
    </source>
</evidence>
<dbReference type="AlphaFoldDB" id="A0A2S8GHB5"/>
<evidence type="ECO:0000256" key="4">
    <source>
        <dbReference type="ARBA" id="ARBA00040480"/>
    </source>
</evidence>
<dbReference type="InterPro" id="IPR052381">
    <property type="entry name" value="AAA_domain_protein"/>
</dbReference>
<evidence type="ECO:0000256" key="1">
    <source>
        <dbReference type="ARBA" id="ARBA00022741"/>
    </source>
</evidence>
<dbReference type="RefSeq" id="WP_105337589.1">
    <property type="nucleotide sequence ID" value="NZ_PUHZ01000022.1"/>
</dbReference>
<proteinExistence type="inferred from homology"/>
<keyword evidence="2" id="KW-0067">ATP-binding</keyword>
<dbReference type="GO" id="GO:0016887">
    <property type="term" value="F:ATP hydrolysis activity"/>
    <property type="evidence" value="ECO:0007669"/>
    <property type="project" value="InterPro"/>
</dbReference>
<dbReference type="PANTHER" id="PTHR42960:SF1">
    <property type="entry name" value="YCF46 PROTEIN"/>
    <property type="match status" value="1"/>
</dbReference>
<dbReference type="InterPro" id="IPR003959">
    <property type="entry name" value="ATPase_AAA_core"/>
</dbReference>
<name>A0A2S8GHB5_9BACT</name>
<dbReference type="OrthoDB" id="9806903at2"/>
<comment type="caution">
    <text evidence="6">The sequence shown here is derived from an EMBL/GenBank/DDBJ whole genome shotgun (WGS) entry which is preliminary data.</text>
</comment>
<protein>
    <recommendedName>
        <fullName evidence="4">Uncharacterized AAA domain-containing protein ycf46</fullName>
    </recommendedName>
</protein>